<dbReference type="AlphaFoldDB" id="A0A392ND45"/>
<gene>
    <name evidence="1" type="ORF">A2U01_0018456</name>
</gene>
<dbReference type="InterPro" id="IPR050232">
    <property type="entry name" value="FBL13/AtMIF1-like"/>
</dbReference>
<accession>A0A392ND45</accession>
<sequence>MPIKGAVATEVLSKRWLSLWKHMSSANISDAPYITEDIFEPITIQDEADLQGLNSFVTAILPKLVSMKTLRICLAFEDSNIAALAVPQVRNWIDMVINRGVELERVDVTCYLLTEEPFHLAVLPVEVIRCETLTSLDLYGIVIDNFNFPNLPLLKSLQVMYCTFSEDVLFPSLTMHNRDSHIFFTLPLKELW</sequence>
<evidence type="ECO:0000313" key="1">
    <source>
        <dbReference type="EMBL" id="MCH97461.1"/>
    </source>
</evidence>
<proteinExistence type="predicted"/>
<dbReference type="Proteomes" id="UP000265520">
    <property type="component" value="Unassembled WGS sequence"/>
</dbReference>
<reference evidence="1 2" key="1">
    <citation type="journal article" date="2018" name="Front. Plant Sci.">
        <title>Red Clover (Trifolium pratense) and Zigzag Clover (T. medium) - A Picture of Genomic Similarities and Differences.</title>
        <authorList>
            <person name="Dluhosova J."/>
            <person name="Istvanek J."/>
            <person name="Nedelnik J."/>
            <person name="Repkova J."/>
        </authorList>
    </citation>
    <scope>NUCLEOTIDE SEQUENCE [LARGE SCALE GENOMIC DNA]</scope>
    <source>
        <strain evidence="2">cv. 10/8</strain>
        <tissue evidence="1">Leaf</tissue>
    </source>
</reference>
<organism evidence="1 2">
    <name type="scientific">Trifolium medium</name>
    <dbReference type="NCBI Taxonomy" id="97028"/>
    <lineage>
        <taxon>Eukaryota</taxon>
        <taxon>Viridiplantae</taxon>
        <taxon>Streptophyta</taxon>
        <taxon>Embryophyta</taxon>
        <taxon>Tracheophyta</taxon>
        <taxon>Spermatophyta</taxon>
        <taxon>Magnoliopsida</taxon>
        <taxon>eudicotyledons</taxon>
        <taxon>Gunneridae</taxon>
        <taxon>Pentapetalae</taxon>
        <taxon>rosids</taxon>
        <taxon>fabids</taxon>
        <taxon>Fabales</taxon>
        <taxon>Fabaceae</taxon>
        <taxon>Papilionoideae</taxon>
        <taxon>50 kb inversion clade</taxon>
        <taxon>NPAAA clade</taxon>
        <taxon>Hologalegina</taxon>
        <taxon>IRL clade</taxon>
        <taxon>Trifolieae</taxon>
        <taxon>Trifolium</taxon>
    </lineage>
</organism>
<dbReference type="PANTHER" id="PTHR31900:SF25">
    <property type="entry name" value="FBD DOMAIN-CONTAINING PROTEIN"/>
    <property type="match status" value="1"/>
</dbReference>
<protein>
    <submittedName>
        <fullName evidence="1">F-box/RNI/FBD-like domain protein</fullName>
    </submittedName>
</protein>
<feature type="non-terminal residue" evidence="1">
    <location>
        <position position="192"/>
    </location>
</feature>
<keyword evidence="2" id="KW-1185">Reference proteome</keyword>
<name>A0A392ND45_9FABA</name>
<dbReference type="SUPFAM" id="SSF52047">
    <property type="entry name" value="RNI-like"/>
    <property type="match status" value="1"/>
</dbReference>
<evidence type="ECO:0000313" key="2">
    <source>
        <dbReference type="Proteomes" id="UP000265520"/>
    </source>
</evidence>
<dbReference type="EMBL" id="LXQA010035027">
    <property type="protein sequence ID" value="MCH97461.1"/>
    <property type="molecule type" value="Genomic_DNA"/>
</dbReference>
<dbReference type="PANTHER" id="PTHR31900">
    <property type="entry name" value="F-BOX/RNI SUPERFAMILY PROTEIN-RELATED"/>
    <property type="match status" value="1"/>
</dbReference>
<comment type="caution">
    <text evidence="1">The sequence shown here is derived from an EMBL/GenBank/DDBJ whole genome shotgun (WGS) entry which is preliminary data.</text>
</comment>